<dbReference type="PANTHER" id="PTHR38937:SF2">
    <property type="entry name" value="MEMBRANE PROTEIN OF ER BODY-LIKE PROTEIN ISOFORM X1"/>
    <property type="match status" value="1"/>
</dbReference>
<dbReference type="InterPro" id="IPR052843">
    <property type="entry name" value="ER_body_metal_sequester"/>
</dbReference>
<reference evidence="3" key="1">
    <citation type="journal article" date="2013" name="Nat. Genet.">
        <title>The Capsella rubella genome and the genomic consequences of rapid mating system evolution.</title>
        <authorList>
            <person name="Slotte T."/>
            <person name="Hazzouri K.M."/>
            <person name="Agren J.A."/>
            <person name="Koenig D."/>
            <person name="Maumus F."/>
            <person name="Guo Y.L."/>
            <person name="Steige K."/>
            <person name="Platts A.E."/>
            <person name="Escobar J.S."/>
            <person name="Newman L.K."/>
            <person name="Wang W."/>
            <person name="Mandakova T."/>
            <person name="Vello E."/>
            <person name="Smith L.M."/>
            <person name="Henz S.R."/>
            <person name="Steffen J."/>
            <person name="Takuno S."/>
            <person name="Brandvain Y."/>
            <person name="Coop G."/>
            <person name="Andolfatto P."/>
            <person name="Hu T.T."/>
            <person name="Blanchette M."/>
            <person name="Clark R.M."/>
            <person name="Quesneville H."/>
            <person name="Nordborg M."/>
            <person name="Gaut B.S."/>
            <person name="Lysak M.A."/>
            <person name="Jenkins J."/>
            <person name="Grimwood J."/>
            <person name="Chapman J."/>
            <person name="Prochnik S."/>
            <person name="Shu S."/>
            <person name="Rokhsar D."/>
            <person name="Schmutz J."/>
            <person name="Weigel D."/>
            <person name="Wright S.I."/>
        </authorList>
    </citation>
    <scope>NUCLEOTIDE SEQUENCE [LARGE SCALE GENOMIC DNA]</scope>
    <source>
        <strain evidence="3">cv. Monte Gargano</strain>
    </source>
</reference>
<dbReference type="Proteomes" id="UP000029121">
    <property type="component" value="Unassembled WGS sequence"/>
</dbReference>
<proteinExistence type="predicted"/>
<keyword evidence="3" id="KW-1185">Reference proteome</keyword>
<dbReference type="AlphaFoldDB" id="R0FAY7"/>
<dbReference type="EMBL" id="KB870811">
    <property type="protein sequence ID" value="EOA19202.1"/>
    <property type="molecule type" value="Genomic_DNA"/>
</dbReference>
<gene>
    <name evidence="2" type="ORF">CARUB_v10007880mg</name>
</gene>
<organism evidence="2 3">
    <name type="scientific">Capsella rubella</name>
    <dbReference type="NCBI Taxonomy" id="81985"/>
    <lineage>
        <taxon>Eukaryota</taxon>
        <taxon>Viridiplantae</taxon>
        <taxon>Streptophyta</taxon>
        <taxon>Embryophyta</taxon>
        <taxon>Tracheophyta</taxon>
        <taxon>Spermatophyta</taxon>
        <taxon>Magnoliopsida</taxon>
        <taxon>eudicotyledons</taxon>
        <taxon>Gunneridae</taxon>
        <taxon>Pentapetalae</taxon>
        <taxon>rosids</taxon>
        <taxon>malvids</taxon>
        <taxon>Brassicales</taxon>
        <taxon>Brassicaceae</taxon>
        <taxon>Camelineae</taxon>
        <taxon>Capsella</taxon>
    </lineage>
</organism>
<sequence length="78" mass="8381">MLDNQKNHLTPIYPSPLEQPSKQILNKETQAEPGLQPKIQDGTKLEILKSIVYGGLTESITSLCTVTSAAASGASTRK</sequence>
<evidence type="ECO:0000313" key="2">
    <source>
        <dbReference type="EMBL" id="EOA19202.1"/>
    </source>
</evidence>
<name>R0FAY7_9BRAS</name>
<evidence type="ECO:0000313" key="3">
    <source>
        <dbReference type="Proteomes" id="UP000029121"/>
    </source>
</evidence>
<dbReference type="PANTHER" id="PTHR38937">
    <property type="entry name" value="MEMBRANE PROTEIN OF ER BODY-LIKE PROTEIN"/>
    <property type="match status" value="1"/>
</dbReference>
<accession>R0FAY7</accession>
<feature type="region of interest" description="Disordered" evidence="1">
    <location>
        <begin position="1"/>
        <end position="20"/>
    </location>
</feature>
<evidence type="ECO:0000256" key="1">
    <source>
        <dbReference type="SAM" id="MobiDB-lite"/>
    </source>
</evidence>
<protein>
    <submittedName>
        <fullName evidence="2">Uncharacterized protein</fullName>
    </submittedName>
</protein>